<dbReference type="SUPFAM" id="SSF56219">
    <property type="entry name" value="DNase I-like"/>
    <property type="match status" value="1"/>
</dbReference>
<keyword evidence="4" id="KW-1185">Reference proteome</keyword>
<dbReference type="InterPro" id="IPR043502">
    <property type="entry name" value="DNA/RNA_pol_sf"/>
</dbReference>
<comment type="caution">
    <text evidence="3">The sequence shown here is derived from an EMBL/GenBank/DDBJ whole genome shotgun (WGS) entry which is preliminary data.</text>
</comment>
<dbReference type="InterPro" id="IPR036397">
    <property type="entry name" value="RNaseH_sf"/>
</dbReference>
<dbReference type="InterPro" id="IPR044730">
    <property type="entry name" value="RNase_H-like_dom_plant"/>
</dbReference>
<sequence length="1336" mass="151095">MSDPKLVSVCENIGDAANRPCWSTQPANIPKVGEDKFVLEESRSSLLGFASLGSAFLGSSSSGPIDGDVSPGPGSSNDDRAHTILSNARSNMALIEYPNEPGAPESSSDEYANEPGVPELDDVEYATEFEPRVPEIAEQDQRSSSLGIIEGSSPKKVINLSPVKMIKTVMSLSNVFRNLNLKRSVELEGDWAVSKKKQKVVDVDQLKQQENEVMCLDFNSCMPHGRRKYKKRVRTRSRKRTTQTSVVIREVEVLHDVPIEFEAGGSDDCPATNKVRKLEYRRKKMGFEYGDYVEPDGLTGGLALWAKRKNSVVIRAKGKNFIDSWFCDDKGVSLFRVIWVYAPVDYYDRQMLWRRIEDMVNELEVPCICLGDFNDILDQAEILGGKRKAHRNIASFRDFISCCNFIDMPSQGQQFTWSCIRGGEVIQEKLDCVLGNSDWIAQNPRCKVINLPAIGSDHSPIVCFSDFKSIHSKRIFKFEAMWVEHQDYGNVVKEGWKKEIEGSKTFQGEWVDEEKDIRRCFTGFFENLYTSCGPRDWKEVLSYVPKMITDEMNMELTRDFSIEEIKEATFQLGKHKSPGPDGFNGLFFQEYWSDVGPSIVDAVKSFFHSGRILKELNKTFIVLIPKIKAPEEVSQFRPISLCNFVYKIISKLMVNRLKKWLEVLITQNQNAFLEKRQIQDNIIVAHEAFHYLKLRKNRKRWDVAIKLDMQKAYDRIEWDFLEAVLQKMGFDEKWINWTMECVSTVRYSVVINGEPEGNINPTRGLRQGDPLSPYLFLFIVDVLSRMIIQETEGKQLSGMKLCRAGPEITHLIFVDDSLFFLKGSEKNCDKLKELIMKYCAASGQQVNLSKSSLIFSSNTPEDVKTTISNRVGIPIAANPGTYLGNPAATWGKTRKEALHFVKERVLSRIQGWKQKMLSQGGREILLKAVASAIPTYFMSCLKFPISLCKEMSAGMARFWWGQQNDEGRIHWYWRITQNPDALWVKVLKGIYFPNCDVTNARRGGRASWMWSSILNGRDFMEKELRWRVANGENISVTDDRWIPKLESGKIDLQGGEEHCRALKSKILLMQMLDVGTSVQLNNGSLRNNEVETIEHLLLKCDWTQVVWFGTMGYRCDNADLQSARCDLIFNGKKLDPLGTTIAVQKNGELKINMDGAWDKETGKGGYGVIARMQDGSVIDGITRDGQFSSALHTEAVAIREAATIANKHGNLKVVFESDSQELVKAILSDKNGRWEIDSILEDFRQITAQLKSFSIRWISRKANAATDWLASYARQGMCTGQRGAVAEGERGAVVEEAALLVLDQHQGVANDSDDPAPLMRTGWLGSQCLVALQSVT</sequence>
<dbReference type="Proteomes" id="UP000188268">
    <property type="component" value="Unassembled WGS sequence"/>
</dbReference>
<gene>
    <name evidence="3" type="ORF">CCACVL1_07759</name>
</gene>
<dbReference type="Gramene" id="OMO89581">
    <property type="protein sequence ID" value="OMO89581"/>
    <property type="gene ID" value="CCACVL1_07759"/>
</dbReference>
<dbReference type="GO" id="GO:0003964">
    <property type="term" value="F:RNA-directed DNA polymerase activity"/>
    <property type="evidence" value="ECO:0007669"/>
    <property type="project" value="UniProtKB-KW"/>
</dbReference>
<dbReference type="OrthoDB" id="1936608at2759"/>
<dbReference type="CDD" id="cd01650">
    <property type="entry name" value="RT_nLTR_like"/>
    <property type="match status" value="1"/>
</dbReference>
<evidence type="ECO:0000256" key="1">
    <source>
        <dbReference type="SAM" id="MobiDB-lite"/>
    </source>
</evidence>
<dbReference type="EMBL" id="AWWV01008648">
    <property type="protein sequence ID" value="OMO89581.1"/>
    <property type="molecule type" value="Genomic_DNA"/>
</dbReference>
<dbReference type="InterPro" id="IPR036691">
    <property type="entry name" value="Endo/exonu/phosph_ase_sf"/>
</dbReference>
<keyword evidence="3" id="KW-0548">Nucleotidyltransferase</keyword>
<protein>
    <submittedName>
        <fullName evidence="3">Reverse transcriptase</fullName>
    </submittedName>
</protein>
<dbReference type="Pfam" id="PF00078">
    <property type="entry name" value="RVT_1"/>
    <property type="match status" value="1"/>
</dbReference>
<dbReference type="PROSITE" id="PS50878">
    <property type="entry name" value="RT_POL"/>
    <property type="match status" value="1"/>
</dbReference>
<name>A0A1R3J422_COCAP</name>
<dbReference type="STRING" id="210143.A0A1R3J422"/>
<dbReference type="PANTHER" id="PTHR33116:SF86">
    <property type="entry name" value="REVERSE TRANSCRIPTASE DOMAIN-CONTAINING PROTEIN"/>
    <property type="match status" value="1"/>
</dbReference>
<organism evidence="3 4">
    <name type="scientific">Corchorus capsularis</name>
    <name type="common">Jute</name>
    <dbReference type="NCBI Taxonomy" id="210143"/>
    <lineage>
        <taxon>Eukaryota</taxon>
        <taxon>Viridiplantae</taxon>
        <taxon>Streptophyta</taxon>
        <taxon>Embryophyta</taxon>
        <taxon>Tracheophyta</taxon>
        <taxon>Spermatophyta</taxon>
        <taxon>Magnoliopsida</taxon>
        <taxon>eudicotyledons</taxon>
        <taxon>Gunneridae</taxon>
        <taxon>Pentapetalae</taxon>
        <taxon>rosids</taxon>
        <taxon>malvids</taxon>
        <taxon>Malvales</taxon>
        <taxon>Malvaceae</taxon>
        <taxon>Grewioideae</taxon>
        <taxon>Apeibeae</taxon>
        <taxon>Corchorus</taxon>
    </lineage>
</organism>
<evidence type="ECO:0000313" key="3">
    <source>
        <dbReference type="EMBL" id="OMO89581.1"/>
    </source>
</evidence>
<dbReference type="GO" id="GO:0003676">
    <property type="term" value="F:nucleic acid binding"/>
    <property type="evidence" value="ECO:0007669"/>
    <property type="project" value="InterPro"/>
</dbReference>
<dbReference type="SUPFAM" id="SSF53098">
    <property type="entry name" value="Ribonuclease H-like"/>
    <property type="match status" value="1"/>
</dbReference>
<dbReference type="InterPro" id="IPR012337">
    <property type="entry name" value="RNaseH-like_sf"/>
</dbReference>
<dbReference type="Gene3D" id="3.30.420.10">
    <property type="entry name" value="Ribonuclease H-like superfamily/Ribonuclease H"/>
    <property type="match status" value="1"/>
</dbReference>
<dbReference type="Gene3D" id="3.60.10.10">
    <property type="entry name" value="Endonuclease/exonuclease/phosphatase"/>
    <property type="match status" value="1"/>
</dbReference>
<accession>A0A1R3J422</accession>
<dbReference type="Pfam" id="PF13456">
    <property type="entry name" value="RVT_3"/>
    <property type="match status" value="1"/>
</dbReference>
<proteinExistence type="predicted"/>
<evidence type="ECO:0000259" key="2">
    <source>
        <dbReference type="PROSITE" id="PS50878"/>
    </source>
</evidence>
<dbReference type="InterPro" id="IPR000477">
    <property type="entry name" value="RT_dom"/>
</dbReference>
<feature type="region of interest" description="Disordered" evidence="1">
    <location>
        <begin position="61"/>
        <end position="81"/>
    </location>
</feature>
<keyword evidence="3" id="KW-0695">RNA-directed DNA polymerase</keyword>
<keyword evidence="3" id="KW-0808">Transferase</keyword>
<evidence type="ECO:0000313" key="4">
    <source>
        <dbReference type="Proteomes" id="UP000188268"/>
    </source>
</evidence>
<dbReference type="SUPFAM" id="SSF56672">
    <property type="entry name" value="DNA/RNA polymerases"/>
    <property type="match status" value="1"/>
</dbReference>
<dbReference type="GO" id="GO:0004523">
    <property type="term" value="F:RNA-DNA hybrid ribonuclease activity"/>
    <property type="evidence" value="ECO:0007669"/>
    <property type="project" value="InterPro"/>
</dbReference>
<reference evidence="3 4" key="1">
    <citation type="submission" date="2013-09" db="EMBL/GenBank/DDBJ databases">
        <title>Corchorus capsularis genome sequencing.</title>
        <authorList>
            <person name="Alam M."/>
            <person name="Haque M.S."/>
            <person name="Islam M.S."/>
            <person name="Emdad E.M."/>
            <person name="Islam M.M."/>
            <person name="Ahmed B."/>
            <person name="Halim A."/>
            <person name="Hossen Q.M.M."/>
            <person name="Hossain M.Z."/>
            <person name="Ahmed R."/>
            <person name="Khan M.M."/>
            <person name="Islam R."/>
            <person name="Rashid M.M."/>
            <person name="Khan S.A."/>
            <person name="Rahman M.S."/>
            <person name="Alam M."/>
        </authorList>
    </citation>
    <scope>NUCLEOTIDE SEQUENCE [LARGE SCALE GENOMIC DNA]</scope>
    <source>
        <strain evidence="4">cv. CVL-1</strain>
        <tissue evidence="3">Whole seedling</tissue>
    </source>
</reference>
<dbReference type="InterPro" id="IPR002156">
    <property type="entry name" value="RNaseH_domain"/>
</dbReference>
<feature type="domain" description="Reverse transcriptase" evidence="2">
    <location>
        <begin position="605"/>
        <end position="875"/>
    </location>
</feature>
<dbReference type="PANTHER" id="PTHR33116">
    <property type="entry name" value="REVERSE TRANSCRIPTASE ZINC-BINDING DOMAIN-CONTAINING PROTEIN-RELATED-RELATED"/>
    <property type="match status" value="1"/>
</dbReference>
<dbReference type="CDD" id="cd06222">
    <property type="entry name" value="RNase_H_like"/>
    <property type="match status" value="1"/>
</dbReference>